<gene>
    <name evidence="1" type="ORF">ATNIH1004_000009</name>
</gene>
<name>A0A5M9MVH6_9EURO</name>
<dbReference type="RefSeq" id="XP_033430492.1">
    <property type="nucleotide sequence ID" value="XM_033564735.1"/>
</dbReference>
<accession>A0A5M9MVH6</accession>
<dbReference type="EMBL" id="QUQM01000002">
    <property type="protein sequence ID" value="KAA8651131.1"/>
    <property type="molecule type" value="Genomic_DNA"/>
</dbReference>
<evidence type="ECO:0000313" key="2">
    <source>
        <dbReference type="Proteomes" id="UP000324241"/>
    </source>
</evidence>
<proteinExistence type="predicted"/>
<dbReference type="AlphaFoldDB" id="A0A5M9MVH6"/>
<protein>
    <submittedName>
        <fullName evidence="1">Uncharacterized protein</fullName>
    </submittedName>
</protein>
<reference evidence="1 2" key="1">
    <citation type="submission" date="2019-08" db="EMBL/GenBank/DDBJ databases">
        <title>The genome sequence of a newly discovered highly antifungal drug resistant Aspergillus species, Aspergillus tanneri NIH 1004.</title>
        <authorList>
            <person name="Mounaud S."/>
            <person name="Singh I."/>
            <person name="Joardar V."/>
            <person name="Pakala S."/>
            <person name="Pakala S."/>
            <person name="Venepally P."/>
            <person name="Chung J.K."/>
            <person name="Losada L."/>
            <person name="Nierman W.C."/>
        </authorList>
    </citation>
    <scope>NUCLEOTIDE SEQUENCE [LARGE SCALE GENOMIC DNA]</scope>
    <source>
        <strain evidence="1 2">NIH1004</strain>
    </source>
</reference>
<sequence>MAANISVYHAHPGTTRMDESPYGITARQRKKWRQLWHLATTHRDIPGQPQDEDTAWRMTPIEGPGPIAGPGDLSPILSRVIKVARFIIVQKALWLDPNPEEIIAVWQKKSNCAQYPIVAPTSPITSSNPQPIVNIRRQNRGKTFQEHVEWMVQRFIVHGTHSPIQTLQDWRTARAHYIKPWRRARIQAYHIYQGRFLRICPWIGRGHTPDIVRDTVRDGAGRYSQYSMARDLRRPHAGHGGIEFLRDQRTQWPVGPKWMIGWLRAEPAMQKEFTVQRQARRLHMPKVAQYLERVA</sequence>
<evidence type="ECO:0000313" key="1">
    <source>
        <dbReference type="EMBL" id="KAA8651131.1"/>
    </source>
</evidence>
<organism evidence="1 2">
    <name type="scientific">Aspergillus tanneri</name>
    <dbReference type="NCBI Taxonomy" id="1220188"/>
    <lineage>
        <taxon>Eukaryota</taxon>
        <taxon>Fungi</taxon>
        <taxon>Dikarya</taxon>
        <taxon>Ascomycota</taxon>
        <taxon>Pezizomycotina</taxon>
        <taxon>Eurotiomycetes</taxon>
        <taxon>Eurotiomycetidae</taxon>
        <taxon>Eurotiales</taxon>
        <taxon>Aspergillaceae</taxon>
        <taxon>Aspergillus</taxon>
        <taxon>Aspergillus subgen. Circumdati</taxon>
    </lineage>
</organism>
<dbReference type="Proteomes" id="UP000324241">
    <property type="component" value="Unassembled WGS sequence"/>
</dbReference>
<dbReference type="GeneID" id="54322711"/>
<comment type="caution">
    <text evidence="1">The sequence shown here is derived from an EMBL/GenBank/DDBJ whole genome shotgun (WGS) entry which is preliminary data.</text>
</comment>